<feature type="region of interest" description="Disordered" evidence="3">
    <location>
        <begin position="977"/>
        <end position="1035"/>
    </location>
</feature>
<feature type="region of interest" description="Disordered" evidence="3">
    <location>
        <begin position="586"/>
        <end position="609"/>
    </location>
</feature>
<feature type="compositionally biased region" description="Gly residues" evidence="3">
    <location>
        <begin position="327"/>
        <end position="338"/>
    </location>
</feature>
<dbReference type="Proteomes" id="UP000612055">
    <property type="component" value="Unassembled WGS sequence"/>
</dbReference>
<feature type="compositionally biased region" description="Low complexity" evidence="3">
    <location>
        <begin position="673"/>
        <end position="693"/>
    </location>
</feature>
<feature type="region of interest" description="Disordered" evidence="3">
    <location>
        <begin position="296"/>
        <end position="338"/>
    </location>
</feature>
<dbReference type="SUPFAM" id="SSF56112">
    <property type="entry name" value="Protein kinase-like (PK-like)"/>
    <property type="match status" value="1"/>
</dbReference>
<evidence type="ECO:0000313" key="5">
    <source>
        <dbReference type="EMBL" id="KAG2488832.1"/>
    </source>
</evidence>
<feature type="compositionally biased region" description="Low complexity" evidence="3">
    <location>
        <begin position="1017"/>
        <end position="1035"/>
    </location>
</feature>
<keyword evidence="2" id="KW-0067">ATP-binding</keyword>
<feature type="compositionally biased region" description="Gly residues" evidence="3">
    <location>
        <begin position="1089"/>
        <end position="1110"/>
    </location>
</feature>
<feature type="region of interest" description="Disordered" evidence="3">
    <location>
        <begin position="650"/>
        <end position="697"/>
    </location>
</feature>
<feature type="compositionally biased region" description="Polar residues" evidence="3">
    <location>
        <begin position="989"/>
        <end position="1002"/>
    </location>
</feature>
<feature type="region of interest" description="Disordered" evidence="3">
    <location>
        <begin position="757"/>
        <end position="796"/>
    </location>
</feature>
<gene>
    <name evidence="5" type="ORF">HYH03_012631</name>
</gene>
<dbReference type="GO" id="GO:0004672">
    <property type="term" value="F:protein kinase activity"/>
    <property type="evidence" value="ECO:0007669"/>
    <property type="project" value="InterPro"/>
</dbReference>
<protein>
    <recommendedName>
        <fullName evidence="4">Protein kinase domain-containing protein</fullName>
    </recommendedName>
</protein>
<feature type="domain" description="Protein kinase" evidence="4">
    <location>
        <begin position="1"/>
        <end position="286"/>
    </location>
</feature>
<keyword evidence="6" id="KW-1185">Reference proteome</keyword>
<reference evidence="5" key="1">
    <citation type="journal article" date="2020" name="bioRxiv">
        <title>Comparative genomics of Chlamydomonas.</title>
        <authorList>
            <person name="Craig R.J."/>
            <person name="Hasan A.R."/>
            <person name="Ness R.W."/>
            <person name="Keightley P.D."/>
        </authorList>
    </citation>
    <scope>NUCLEOTIDE SEQUENCE</scope>
    <source>
        <strain evidence="5">CCAP 11/70</strain>
    </source>
</reference>
<dbReference type="GO" id="GO:0005524">
    <property type="term" value="F:ATP binding"/>
    <property type="evidence" value="ECO:0007669"/>
    <property type="project" value="UniProtKB-KW"/>
</dbReference>
<dbReference type="EMBL" id="JAEHOE010000079">
    <property type="protein sequence ID" value="KAG2488832.1"/>
    <property type="molecule type" value="Genomic_DNA"/>
</dbReference>
<name>A0A836BU82_9CHLO</name>
<evidence type="ECO:0000256" key="2">
    <source>
        <dbReference type="ARBA" id="ARBA00022840"/>
    </source>
</evidence>
<organism evidence="5 6">
    <name type="scientific">Edaphochlamys debaryana</name>
    <dbReference type="NCBI Taxonomy" id="47281"/>
    <lineage>
        <taxon>Eukaryota</taxon>
        <taxon>Viridiplantae</taxon>
        <taxon>Chlorophyta</taxon>
        <taxon>core chlorophytes</taxon>
        <taxon>Chlorophyceae</taxon>
        <taxon>CS clade</taxon>
        <taxon>Chlamydomonadales</taxon>
        <taxon>Chlamydomonadales incertae sedis</taxon>
        <taxon>Edaphochlamys</taxon>
    </lineage>
</organism>
<feature type="region of interest" description="Disordered" evidence="3">
    <location>
        <begin position="209"/>
        <end position="230"/>
    </location>
</feature>
<dbReference type="InterPro" id="IPR008271">
    <property type="entry name" value="Ser/Thr_kinase_AS"/>
</dbReference>
<evidence type="ECO:0000256" key="3">
    <source>
        <dbReference type="SAM" id="MobiDB-lite"/>
    </source>
</evidence>
<evidence type="ECO:0000313" key="6">
    <source>
        <dbReference type="Proteomes" id="UP000612055"/>
    </source>
</evidence>
<feature type="region of interest" description="Disordered" evidence="3">
    <location>
        <begin position="480"/>
        <end position="509"/>
    </location>
</feature>
<dbReference type="InterPro" id="IPR050117">
    <property type="entry name" value="MAPK"/>
</dbReference>
<dbReference type="InterPro" id="IPR000719">
    <property type="entry name" value="Prot_kinase_dom"/>
</dbReference>
<dbReference type="SMART" id="SM00220">
    <property type="entry name" value="S_TKc"/>
    <property type="match status" value="1"/>
</dbReference>
<dbReference type="Gene3D" id="1.10.510.10">
    <property type="entry name" value="Transferase(Phosphotransferase) domain 1"/>
    <property type="match status" value="1"/>
</dbReference>
<keyword evidence="1" id="KW-0547">Nucleotide-binding</keyword>
<dbReference type="AlphaFoldDB" id="A0A836BU82"/>
<feature type="region of interest" description="Disordered" evidence="3">
    <location>
        <begin position="1081"/>
        <end position="1126"/>
    </location>
</feature>
<accession>A0A836BU82</accession>
<dbReference type="PANTHER" id="PTHR24055">
    <property type="entry name" value="MITOGEN-ACTIVATED PROTEIN KINASE"/>
    <property type="match status" value="1"/>
</dbReference>
<proteinExistence type="predicted"/>
<comment type="caution">
    <text evidence="5">The sequence shown here is derived from an EMBL/GenBank/DDBJ whole genome shotgun (WGS) entry which is preliminary data.</text>
</comment>
<evidence type="ECO:0000256" key="1">
    <source>
        <dbReference type="ARBA" id="ARBA00022741"/>
    </source>
</evidence>
<evidence type="ECO:0000259" key="4">
    <source>
        <dbReference type="PROSITE" id="PS50011"/>
    </source>
</evidence>
<dbReference type="PROSITE" id="PS50011">
    <property type="entry name" value="PROTEIN_KINASE_DOM"/>
    <property type="match status" value="1"/>
</dbReference>
<dbReference type="PROSITE" id="PS00108">
    <property type="entry name" value="PROTEIN_KINASE_ST"/>
    <property type="match status" value="1"/>
</dbReference>
<dbReference type="InterPro" id="IPR011009">
    <property type="entry name" value="Kinase-like_dom_sf"/>
</dbReference>
<dbReference type="Pfam" id="PF00069">
    <property type="entry name" value="Pkinase"/>
    <property type="match status" value="1"/>
</dbReference>
<sequence length="1138" mass="112676">MHEDLDKTLCRSRGRPLPPDLVRCVAWQLLGALEHCHAHGVIHRDVKPANVLLDRRHSNGSGGDTLPVVVKLCDFGLARWLPEAEPGCRRRATMGGAGEAVEHSCPAHASPPSQHQQLSSYVVTRWYRAPEVLAGGPYGSGVDIWALGCTLAQLATGRTLFPGTSEADQLWLIARTLGPLPCGAASRRGSDSRSCAGSGAVGGAGGIADAGVAGSRPGSTSGERVRAASAGGGAGELGAGWAEPCAALAAKLGPADPGLASLIAQCLVMDPAARPSAAQLRRLPYFECLRRDSCSSAVGKPQTQTQSRGERLPASAPAVAKHAGTGADDGGGGGGGASLEGAAAVAGARVIRVPRVMAEASALLGITGEQAAVEAEAEADGPSPTAAAAAVSSAGAEAARLSWECPGASATAAGPAGLASARSAAAAALDAVAAGSANFGGAASSVVTGASADGGGLRDAPADAAVAAGAAVLHTAAAAPGRAGRSLTPPHQSRPPPAQLPTLGLDSMPDAAASAASGTASAMCTAASCNNLLYNTTYAVPVYGIYDALLNTGLLSSAPKFDGSALLASIVADSPQAWPRHAASSALVTADPPPPPGPKLGTSRTHVRQPSVGGVRLPGCGEAGWGAGTSPVRDLAPSVRPKSKSVTLVRGPCVQLRPPPWRSLTRGSNMGSQAQAQAQAQAHAQAQAQTQAQPGFWRRSSWASSTCAGSSHAVPAAGVSLSLTRSGALGDGSSSAGGPFVWAVDLFRRMSATFSATTAADGGGAKPSSHGGFLHSRSEVPPTAASPEAMPEVSSPPQVSGWLWRLQRHRHAAEAAAPPALPVAAAGGGGGCRTPLASGVRDAIAAFFDEESLPAVRTPFGDVPAAAALGMPAFIPIPTADAATVLQPRCRTSVTRYHPYVMVAGDQNTAVRPSAVGPAETASPPAWRFDVRASAVPCTSYGGAHPRPRTSIASLQHATYSAAAAAAAAAVSGERPLSQSSAGDLGLTPTGQDATAARSSSMVLGLHRPDSERPLRPASLASWTPPSAAAAPAVTRRPTSTAAAADAAAVVVGAVAVAGFGSAVAASGAGAPRKWYPVPGGSGSAASGGAVGGAERGGGSEGGGGSGVGPGAPVEKGSRRAGVRSLVRRIGRALKGGR</sequence>